<dbReference type="PANTHER" id="PTHR30563:SF0">
    <property type="entry name" value="DNA RECOMBINATION PROTEIN RMUC"/>
    <property type="match status" value="1"/>
</dbReference>
<comment type="caution">
    <text evidence="8">The sequence shown here is derived from an EMBL/GenBank/DDBJ whole genome shotgun (WGS) entry which is preliminary data.</text>
</comment>
<dbReference type="RefSeq" id="WP_269333721.1">
    <property type="nucleotide sequence ID" value="NZ_JAMZFT010000004.1"/>
</dbReference>
<evidence type="ECO:0000313" key="8">
    <source>
        <dbReference type="EMBL" id="MCP1337757.1"/>
    </source>
</evidence>
<feature type="transmembrane region" description="Helical" evidence="7">
    <location>
        <begin position="20"/>
        <end position="44"/>
    </location>
</feature>
<keyword evidence="7" id="KW-0812">Transmembrane</keyword>
<evidence type="ECO:0000256" key="1">
    <source>
        <dbReference type="ARBA" id="ARBA00003416"/>
    </source>
</evidence>
<dbReference type="GO" id="GO:0006310">
    <property type="term" value="P:DNA recombination"/>
    <property type="evidence" value="ECO:0007669"/>
    <property type="project" value="UniProtKB-KW"/>
</dbReference>
<evidence type="ECO:0000256" key="3">
    <source>
        <dbReference type="ARBA" id="ARBA00021840"/>
    </source>
</evidence>
<sequence length="398" mass="42884">MTDSTFLPDWVTALAADVGLAPATLLLALAALAALALLGLVLWASGRRRAQAERLGARLDGLADTVASLAQGQGHLTGSLKQLSDHQAATQAQLMRTLEMRLDQVSQRMGASLNETATKTAGSLSELKTRLQVIDAAQKNIEKLSTEVVGLQDILANKQARGAFGEVQLNDIVTSALPPSAYSFQTTLGNGKRADCMLLLPNPPGPIAVDAKFPLDSFQALRAASTDAEKREAARAFRTDVQTHVKAISERYILPGETADSALMFLPSEAVYAELHASFPDVVRKSYEARVWIVSPTTLMATLNTVRAILKDVHMREQAGAIQREIGLLFADVDRLQKRVDNLKGHFGQAEKDIREIEISSDKIVRRVTKIEEFDLGDAPEAQGTVPKAAAGNLFGRG</sequence>
<dbReference type="InterPro" id="IPR003798">
    <property type="entry name" value="DNA_recombination_RmuC"/>
</dbReference>
<reference evidence="8" key="1">
    <citation type="submission" date="2022-06" db="EMBL/GenBank/DDBJ databases">
        <title>Isolation and Genomics of Futiania mangrovii gen. nov., sp. nov., a Rare and Metabolically-versatile member in the Class Alphaproteobacteria.</title>
        <authorList>
            <person name="Liu L."/>
            <person name="Huang W.-C."/>
            <person name="Pan J."/>
            <person name="Li J."/>
            <person name="Huang Y."/>
            <person name="Du H."/>
            <person name="Liu Y."/>
            <person name="Li M."/>
        </authorList>
    </citation>
    <scope>NUCLEOTIDE SEQUENCE</scope>
    <source>
        <strain evidence="8">FT118</strain>
    </source>
</reference>
<dbReference type="PANTHER" id="PTHR30563">
    <property type="entry name" value="DNA RECOMBINATION PROTEIN RMUC"/>
    <property type="match status" value="1"/>
</dbReference>
<dbReference type="Pfam" id="PF02646">
    <property type="entry name" value="RmuC"/>
    <property type="match status" value="1"/>
</dbReference>
<keyword evidence="4 6" id="KW-0175">Coiled coil</keyword>
<accession>A0A9J6PEB5</accession>
<dbReference type="AlphaFoldDB" id="A0A9J6PEB5"/>
<organism evidence="8 9">
    <name type="scientific">Futiania mangrovi</name>
    <dbReference type="NCBI Taxonomy" id="2959716"/>
    <lineage>
        <taxon>Bacteria</taxon>
        <taxon>Pseudomonadati</taxon>
        <taxon>Pseudomonadota</taxon>
        <taxon>Alphaproteobacteria</taxon>
        <taxon>Futianiales</taxon>
        <taxon>Futianiaceae</taxon>
        <taxon>Futiania</taxon>
    </lineage>
</organism>
<dbReference type="EMBL" id="JAMZFT010000004">
    <property type="protein sequence ID" value="MCP1337757.1"/>
    <property type="molecule type" value="Genomic_DNA"/>
</dbReference>
<evidence type="ECO:0000256" key="5">
    <source>
        <dbReference type="ARBA" id="ARBA00023172"/>
    </source>
</evidence>
<feature type="coiled-coil region" evidence="6">
    <location>
        <begin position="134"/>
        <end position="161"/>
    </location>
</feature>
<keyword evidence="5" id="KW-0233">DNA recombination</keyword>
<protein>
    <recommendedName>
        <fullName evidence="3">DNA recombination protein RmuC homolog</fullName>
    </recommendedName>
</protein>
<evidence type="ECO:0000256" key="7">
    <source>
        <dbReference type="SAM" id="Phobius"/>
    </source>
</evidence>
<gene>
    <name evidence="8" type="primary">rmuC</name>
    <name evidence="8" type="ORF">NJQ99_15145</name>
</gene>
<comment type="similarity">
    <text evidence="2">Belongs to the RmuC family.</text>
</comment>
<evidence type="ECO:0000256" key="4">
    <source>
        <dbReference type="ARBA" id="ARBA00023054"/>
    </source>
</evidence>
<dbReference type="Proteomes" id="UP001055804">
    <property type="component" value="Unassembled WGS sequence"/>
</dbReference>
<name>A0A9J6PEB5_9PROT</name>
<keyword evidence="7" id="KW-1133">Transmembrane helix</keyword>
<keyword evidence="7" id="KW-0472">Membrane</keyword>
<proteinExistence type="inferred from homology"/>
<evidence type="ECO:0000313" key="9">
    <source>
        <dbReference type="Proteomes" id="UP001055804"/>
    </source>
</evidence>
<comment type="function">
    <text evidence="1">Involved in DNA recombination.</text>
</comment>
<evidence type="ECO:0000256" key="6">
    <source>
        <dbReference type="SAM" id="Coils"/>
    </source>
</evidence>
<keyword evidence="9" id="KW-1185">Reference proteome</keyword>
<evidence type="ECO:0000256" key="2">
    <source>
        <dbReference type="ARBA" id="ARBA00009840"/>
    </source>
</evidence>